<protein>
    <submittedName>
        <fullName evidence="1">WD40 repeat-like protein</fullName>
    </submittedName>
</protein>
<dbReference type="EMBL" id="MU117970">
    <property type="protein sequence ID" value="KAF9652152.1"/>
    <property type="molecule type" value="Genomic_DNA"/>
</dbReference>
<organism evidence="1 2">
    <name type="scientific">Thelephora ganbajun</name>
    <name type="common">Ganba fungus</name>
    <dbReference type="NCBI Taxonomy" id="370292"/>
    <lineage>
        <taxon>Eukaryota</taxon>
        <taxon>Fungi</taxon>
        <taxon>Dikarya</taxon>
        <taxon>Basidiomycota</taxon>
        <taxon>Agaricomycotina</taxon>
        <taxon>Agaricomycetes</taxon>
        <taxon>Thelephorales</taxon>
        <taxon>Thelephoraceae</taxon>
        <taxon>Thelephora</taxon>
    </lineage>
</organism>
<reference evidence="1" key="1">
    <citation type="submission" date="2019-10" db="EMBL/GenBank/DDBJ databases">
        <authorList>
            <consortium name="DOE Joint Genome Institute"/>
            <person name="Kuo A."/>
            <person name="Miyauchi S."/>
            <person name="Kiss E."/>
            <person name="Drula E."/>
            <person name="Kohler A."/>
            <person name="Sanchez-Garcia M."/>
            <person name="Andreopoulos B."/>
            <person name="Barry K.W."/>
            <person name="Bonito G."/>
            <person name="Buee M."/>
            <person name="Carver A."/>
            <person name="Chen C."/>
            <person name="Cichocki N."/>
            <person name="Clum A."/>
            <person name="Culley D."/>
            <person name="Crous P.W."/>
            <person name="Fauchery L."/>
            <person name="Girlanda M."/>
            <person name="Hayes R."/>
            <person name="Keri Z."/>
            <person name="Labutti K."/>
            <person name="Lipzen A."/>
            <person name="Lombard V."/>
            <person name="Magnuson J."/>
            <person name="Maillard F."/>
            <person name="Morin E."/>
            <person name="Murat C."/>
            <person name="Nolan M."/>
            <person name="Ohm R."/>
            <person name="Pangilinan J."/>
            <person name="Pereira M."/>
            <person name="Perotto S."/>
            <person name="Peter M."/>
            <person name="Riley R."/>
            <person name="Sitrit Y."/>
            <person name="Stielow B."/>
            <person name="Szollosi G."/>
            <person name="Zifcakova L."/>
            <person name="Stursova M."/>
            <person name="Spatafora J.W."/>
            <person name="Tedersoo L."/>
            <person name="Vaario L.-M."/>
            <person name="Yamada A."/>
            <person name="Yan M."/>
            <person name="Wang P."/>
            <person name="Xu J."/>
            <person name="Bruns T."/>
            <person name="Baldrian P."/>
            <person name="Vilgalys R."/>
            <person name="Henrissat B."/>
            <person name="Grigoriev I.V."/>
            <person name="Hibbett D."/>
            <person name="Nagy L.G."/>
            <person name="Martin F.M."/>
        </authorList>
    </citation>
    <scope>NUCLEOTIDE SEQUENCE</scope>
    <source>
        <strain evidence="1">P2</strain>
    </source>
</reference>
<evidence type="ECO:0000313" key="1">
    <source>
        <dbReference type="EMBL" id="KAF9652152.1"/>
    </source>
</evidence>
<name>A0ACB6ZRC2_THEGA</name>
<accession>A0ACB6ZRC2</accession>
<reference evidence="1" key="2">
    <citation type="journal article" date="2020" name="Nat. Commun.">
        <title>Large-scale genome sequencing of mycorrhizal fungi provides insights into the early evolution of symbiotic traits.</title>
        <authorList>
            <person name="Miyauchi S."/>
            <person name="Kiss E."/>
            <person name="Kuo A."/>
            <person name="Drula E."/>
            <person name="Kohler A."/>
            <person name="Sanchez-Garcia M."/>
            <person name="Morin E."/>
            <person name="Andreopoulos B."/>
            <person name="Barry K.W."/>
            <person name="Bonito G."/>
            <person name="Buee M."/>
            <person name="Carver A."/>
            <person name="Chen C."/>
            <person name="Cichocki N."/>
            <person name="Clum A."/>
            <person name="Culley D."/>
            <person name="Crous P.W."/>
            <person name="Fauchery L."/>
            <person name="Girlanda M."/>
            <person name="Hayes R.D."/>
            <person name="Keri Z."/>
            <person name="LaButti K."/>
            <person name="Lipzen A."/>
            <person name="Lombard V."/>
            <person name="Magnuson J."/>
            <person name="Maillard F."/>
            <person name="Murat C."/>
            <person name="Nolan M."/>
            <person name="Ohm R.A."/>
            <person name="Pangilinan J."/>
            <person name="Pereira M.F."/>
            <person name="Perotto S."/>
            <person name="Peter M."/>
            <person name="Pfister S."/>
            <person name="Riley R."/>
            <person name="Sitrit Y."/>
            <person name="Stielow J.B."/>
            <person name="Szollosi G."/>
            <person name="Zifcakova L."/>
            <person name="Stursova M."/>
            <person name="Spatafora J.W."/>
            <person name="Tedersoo L."/>
            <person name="Vaario L.M."/>
            <person name="Yamada A."/>
            <person name="Yan M."/>
            <person name="Wang P."/>
            <person name="Xu J."/>
            <person name="Bruns T."/>
            <person name="Baldrian P."/>
            <person name="Vilgalys R."/>
            <person name="Dunand C."/>
            <person name="Henrissat B."/>
            <person name="Grigoriev I.V."/>
            <person name="Hibbett D."/>
            <person name="Nagy L.G."/>
            <person name="Martin F.M."/>
        </authorList>
    </citation>
    <scope>NUCLEOTIDE SEQUENCE</scope>
    <source>
        <strain evidence="1">P2</strain>
    </source>
</reference>
<sequence length="794" mass="86878">MVRASATVAYIAAVANRFSYTADISPQSLVAFGSHKFVSLWNVHNETIHATLPGHESIVTCLRFVSESCFVSGDDKGVLRCWKVSGSQWSTKHKIQAHQKPISCMAYFDGHLITGSSDSTVKVWTVDPEDDHKIGRIHEKQTITFGVRYPLAVQITRLFRSSALVLAISGTFTDVKIYTCSGESFLPAASLPGHEDWVKCLAFQPPRAKGDPLILASGSQDATIRLWNVEPLKFDSATGGGDELLDAFEASLGDMGEGEEGGRQVSLKRHIVSVKDSASPGDTTRKYSITFDALLVGHESGVTSVSWKPDSQTTRSPVLLSTSTDSSLILWSPFDSLWVNRNRFGDIGGQRLGGFVGGLWNTNGEEILAWGWNGGWRRWKHDVNLEEDAIQAWTEANAATGHNNVVKDICWSPQGEFLVSTSLDQTTRIHGLLPTNIWREIARPQVHGYDLVGVQFLDALKFVSIADEKVARVFEAPKAFVQLTKNLQVARIDVNEDARPIGATVPPLGLSNKGISGVTAQTAESHSAITTRPPFEGELASITLWPEVEKVFGHGYESISIAASTSKTLFASTCKSTSPTHAAVRINSVQDNYRSVGTPLDGHSLTVTRVGFSPPDDKYALSVSRDRSWRLYERQGDIMDPKYTFVAADKSHARIIWDCAWSAEGDVFATASRDKTVKIWKNQEGKWTSVAVVKTAEAATAVAFSPTDYDQRRRVAVGLENGHVLIYSSTSTNPSEWKLELAVDSSSAHVGQIHRVAWRPLTGKEEGGGCVIKKQLASCSEDHTLRILNVLLKV</sequence>
<comment type="caution">
    <text evidence="1">The sequence shown here is derived from an EMBL/GenBank/DDBJ whole genome shotgun (WGS) entry which is preliminary data.</text>
</comment>
<keyword evidence="2" id="KW-1185">Reference proteome</keyword>
<gene>
    <name evidence="1" type="ORF">BDM02DRAFT_3089817</name>
</gene>
<proteinExistence type="predicted"/>
<dbReference type="Proteomes" id="UP000886501">
    <property type="component" value="Unassembled WGS sequence"/>
</dbReference>
<evidence type="ECO:0000313" key="2">
    <source>
        <dbReference type="Proteomes" id="UP000886501"/>
    </source>
</evidence>